<feature type="region of interest" description="Disordered" evidence="1">
    <location>
        <begin position="21"/>
        <end position="101"/>
    </location>
</feature>
<evidence type="ECO:0008006" key="4">
    <source>
        <dbReference type="Google" id="ProtNLM"/>
    </source>
</evidence>
<gene>
    <name evidence="2" type="ORF">APUU_20957S</name>
</gene>
<dbReference type="RefSeq" id="XP_041552719.1">
    <property type="nucleotide sequence ID" value="XM_041699656.1"/>
</dbReference>
<feature type="region of interest" description="Disordered" evidence="1">
    <location>
        <begin position="805"/>
        <end position="867"/>
    </location>
</feature>
<reference evidence="2" key="1">
    <citation type="submission" date="2021-01" db="EMBL/GenBank/DDBJ databases">
        <authorList>
            <consortium name="Aspergillus puulaauensis MK2 genome sequencing consortium"/>
            <person name="Kazuki M."/>
            <person name="Futagami T."/>
        </authorList>
    </citation>
    <scope>NUCLEOTIDE SEQUENCE</scope>
    <source>
        <strain evidence="2">MK2</strain>
    </source>
</reference>
<feature type="compositionally biased region" description="Basic and acidic residues" evidence="1">
    <location>
        <begin position="72"/>
        <end position="83"/>
    </location>
</feature>
<dbReference type="Proteomes" id="UP000654913">
    <property type="component" value="Chromosome 2"/>
</dbReference>
<evidence type="ECO:0000256" key="1">
    <source>
        <dbReference type="SAM" id="MobiDB-lite"/>
    </source>
</evidence>
<dbReference type="AlphaFoldDB" id="A0A7R7XFK8"/>
<dbReference type="GeneID" id="64970530"/>
<dbReference type="KEGG" id="apuu:APUU_20957S"/>
<dbReference type="EMBL" id="AP024444">
    <property type="protein sequence ID" value="BCS20525.1"/>
    <property type="molecule type" value="Genomic_DNA"/>
</dbReference>
<protein>
    <recommendedName>
        <fullName evidence="4">F-box domain-containing protein</fullName>
    </recommendedName>
</protein>
<feature type="compositionally biased region" description="Polar residues" evidence="1">
    <location>
        <begin position="507"/>
        <end position="516"/>
    </location>
</feature>
<sequence>MADLSCAYADAGAISDLEQICDEEDDFDSSASTTSGPHDRQLESLQSPDEEVAAPKLRTQHDRTIPVTDPQLKGDIDKTDKTTEISSANSHSESAEDVQKPRSRNFLDLPVDLLQEIIKEVTHTNDLTSLALTCSALHALAIPQMYSRFDIVWPDAFPQSDHPGGVDALSYGLATLVMGEDIFREVPAKPVLHPCSKCGSSYHAQHTQQDGGRFRRGNYFAQYTRKFSVGNGPPDWVQEYSVTKETGKMLGTLVALAVARMVNLETFIWDMPTGVVRDVWIALSSLADRPGHDCRLENVWIRWHDNSENTIRSLSGVPTTSSLTLPETQNILVPPPANSSLFRKYGHVEYPSLSILPALKKLSVLDIDEPSYLEEMSVLVKRSRDRLRELRIGLSSKVYKAEWLKPQGASQPEQQATSATPISGWPRAGGVLGVILGWPGRHSRQSSLKQEAKAEEEIASGDSSTQIETPASVNTLIEGLSMQTLDATPVHHLVEAQDIVDAGNIPPSGTQPTHSIQPAVPKTQRESSRRSSKAVYPSIPDSDRQSLKLEVLELERVPISAPVLLDTIDWTRLTTLTILRCEGHEKLWRGLRRRFSPSSTSCTKNGRNGGTIQEKNSSQYPLKIKHIHTDAVSPYLLLFVKDTLRPDTLETVFLHGAPMHDSAVHIEGIYRNVIRNHRLSLRKLLVDSTERSTAGIEIGTSRWRKWMFTREVLTFLTSGRMPKLRELSMTIDSKDWHYFLQRLPSIPQLRALHIPHIIRPVHIDLKELAMQVLDIVTLRPEINISYVGMQTKCYEILEGKGNEYDTETDDVHSEGFVPGAETWAGSDTNDEDSDDDDEGMTVDSQSDLSEDDRHSLEDDDTSDYDNGRPRVSFRLREILFYDDKIAIFKARHGVL</sequence>
<feature type="compositionally biased region" description="Acidic residues" evidence="1">
    <location>
        <begin position="828"/>
        <end position="840"/>
    </location>
</feature>
<organism evidence="2 3">
    <name type="scientific">Aspergillus puulaauensis</name>
    <dbReference type="NCBI Taxonomy" id="1220207"/>
    <lineage>
        <taxon>Eukaryota</taxon>
        <taxon>Fungi</taxon>
        <taxon>Dikarya</taxon>
        <taxon>Ascomycota</taxon>
        <taxon>Pezizomycotina</taxon>
        <taxon>Eurotiomycetes</taxon>
        <taxon>Eurotiomycetidae</taxon>
        <taxon>Eurotiales</taxon>
        <taxon>Aspergillaceae</taxon>
        <taxon>Aspergillus</taxon>
    </lineage>
</organism>
<accession>A0A7R7XFK8</accession>
<reference evidence="2" key="2">
    <citation type="submission" date="2021-02" db="EMBL/GenBank/DDBJ databases">
        <title>Aspergillus puulaauensis MK2 genome sequence.</title>
        <authorList>
            <person name="Futagami T."/>
            <person name="Mori K."/>
            <person name="Kadooka C."/>
            <person name="Tanaka T."/>
        </authorList>
    </citation>
    <scope>NUCLEOTIDE SEQUENCE</scope>
    <source>
        <strain evidence="2">MK2</strain>
    </source>
</reference>
<evidence type="ECO:0000313" key="3">
    <source>
        <dbReference type="Proteomes" id="UP000654913"/>
    </source>
</evidence>
<keyword evidence="3" id="KW-1185">Reference proteome</keyword>
<proteinExistence type="predicted"/>
<dbReference type="OrthoDB" id="3199516at2759"/>
<feature type="region of interest" description="Disordered" evidence="1">
    <location>
        <begin position="445"/>
        <end position="466"/>
    </location>
</feature>
<feature type="region of interest" description="Disordered" evidence="1">
    <location>
        <begin position="501"/>
        <end position="540"/>
    </location>
</feature>
<evidence type="ECO:0000313" key="2">
    <source>
        <dbReference type="EMBL" id="BCS20525.1"/>
    </source>
</evidence>
<name>A0A7R7XFK8_9EURO</name>